<keyword evidence="3" id="KW-1185">Reference proteome</keyword>
<organism evidence="2 3">
    <name type="scientific">Octopus vulgaris</name>
    <name type="common">Common octopus</name>
    <dbReference type="NCBI Taxonomy" id="6645"/>
    <lineage>
        <taxon>Eukaryota</taxon>
        <taxon>Metazoa</taxon>
        <taxon>Spiralia</taxon>
        <taxon>Lophotrochozoa</taxon>
        <taxon>Mollusca</taxon>
        <taxon>Cephalopoda</taxon>
        <taxon>Coleoidea</taxon>
        <taxon>Octopodiformes</taxon>
        <taxon>Octopoda</taxon>
        <taxon>Incirrata</taxon>
        <taxon>Octopodidae</taxon>
        <taxon>Octopus</taxon>
    </lineage>
</organism>
<accession>A0AA36BBT7</accession>
<evidence type="ECO:0000256" key="1">
    <source>
        <dbReference type="SAM" id="Phobius"/>
    </source>
</evidence>
<dbReference type="AlphaFoldDB" id="A0AA36BBT7"/>
<name>A0AA36BBT7_OCTVU</name>
<feature type="transmembrane region" description="Helical" evidence="1">
    <location>
        <begin position="33"/>
        <end position="54"/>
    </location>
</feature>
<dbReference type="EMBL" id="OX597826">
    <property type="protein sequence ID" value="CAI9731560.1"/>
    <property type="molecule type" value="Genomic_DNA"/>
</dbReference>
<evidence type="ECO:0000313" key="2">
    <source>
        <dbReference type="EMBL" id="CAI9731560.1"/>
    </source>
</evidence>
<protein>
    <recommendedName>
        <fullName evidence="4">Transmembrane protein</fullName>
    </recommendedName>
</protein>
<keyword evidence="1" id="KW-0472">Membrane</keyword>
<proteinExistence type="predicted"/>
<dbReference type="Proteomes" id="UP001162480">
    <property type="component" value="Chromosome 13"/>
</dbReference>
<evidence type="ECO:0000313" key="3">
    <source>
        <dbReference type="Proteomes" id="UP001162480"/>
    </source>
</evidence>
<keyword evidence="1" id="KW-1133">Transmembrane helix</keyword>
<evidence type="ECO:0008006" key="4">
    <source>
        <dbReference type="Google" id="ProtNLM"/>
    </source>
</evidence>
<keyword evidence="1" id="KW-0812">Transmembrane</keyword>
<reference evidence="2" key="1">
    <citation type="submission" date="2023-08" db="EMBL/GenBank/DDBJ databases">
        <authorList>
            <person name="Alioto T."/>
            <person name="Alioto T."/>
            <person name="Gomez Garrido J."/>
        </authorList>
    </citation>
    <scope>NUCLEOTIDE SEQUENCE</scope>
</reference>
<gene>
    <name evidence="2" type="ORF">OCTVUL_1B025255</name>
</gene>
<sequence>MSVLFASICDTGRGGCGDVCIITGDGDIHISAVSIYAVVYIYVVVVVVVVVVGVGGGGDCGFDAAGGVNVVMSLSL</sequence>